<evidence type="ECO:0000256" key="4">
    <source>
        <dbReference type="HAMAP-Rule" id="MF_02217"/>
    </source>
</evidence>
<dbReference type="InterPro" id="IPR002935">
    <property type="entry name" value="SAM_O-MeTrfase"/>
</dbReference>
<dbReference type="Proteomes" id="UP001596142">
    <property type="component" value="Unassembled WGS sequence"/>
</dbReference>
<dbReference type="PANTHER" id="PTHR10509">
    <property type="entry name" value="O-METHYLTRANSFERASE-RELATED"/>
    <property type="match status" value="1"/>
</dbReference>
<protein>
    <recommendedName>
        <fullName evidence="4">tRNA 5-hydroxyuridine methyltransferase</fullName>
        <ecNumber evidence="4">2.1.1.-</ecNumber>
    </recommendedName>
    <alternativeName>
        <fullName evidence="4">ho5U methyltransferase</fullName>
    </alternativeName>
</protein>
<dbReference type="InterPro" id="IPR050362">
    <property type="entry name" value="Cation-dep_OMT"/>
</dbReference>
<evidence type="ECO:0000256" key="2">
    <source>
        <dbReference type="ARBA" id="ARBA00022679"/>
    </source>
</evidence>
<gene>
    <name evidence="4" type="primary">trmR</name>
    <name evidence="5" type="ORF">ACFPU1_11915</name>
</gene>
<keyword evidence="4" id="KW-0819">tRNA processing</keyword>
<reference evidence="6" key="1">
    <citation type="journal article" date="2019" name="Int. J. Syst. Evol. Microbiol.">
        <title>The Global Catalogue of Microorganisms (GCM) 10K type strain sequencing project: providing services to taxonomists for standard genome sequencing and annotation.</title>
        <authorList>
            <consortium name="The Broad Institute Genomics Platform"/>
            <consortium name="The Broad Institute Genome Sequencing Center for Infectious Disease"/>
            <person name="Wu L."/>
            <person name="Ma J."/>
        </authorList>
    </citation>
    <scope>NUCLEOTIDE SEQUENCE [LARGE SCALE GENOMIC DNA]</scope>
    <source>
        <strain evidence="6">CECT 7184</strain>
    </source>
</reference>
<keyword evidence="3 4" id="KW-0949">S-adenosyl-L-methionine</keyword>
<dbReference type="PROSITE" id="PS51682">
    <property type="entry name" value="SAM_OMT_I"/>
    <property type="match status" value="1"/>
</dbReference>
<feature type="binding site" evidence="4">
    <location>
        <position position="131"/>
    </location>
    <ligand>
        <name>S-adenosyl-L-methionine</name>
        <dbReference type="ChEBI" id="CHEBI:59789"/>
    </ligand>
</feature>
<keyword evidence="4" id="KW-0479">Metal-binding</keyword>
<comment type="subunit">
    <text evidence="4">Homodimer.</text>
</comment>
<dbReference type="InterPro" id="IPR029063">
    <property type="entry name" value="SAM-dependent_MTases_sf"/>
</dbReference>
<keyword evidence="6" id="KW-1185">Reference proteome</keyword>
<dbReference type="SUPFAM" id="SSF53335">
    <property type="entry name" value="S-adenosyl-L-methionine-dependent methyltransferases"/>
    <property type="match status" value="1"/>
</dbReference>
<dbReference type="EC" id="2.1.1.-" evidence="4"/>
<feature type="binding site" evidence="4">
    <location>
        <position position="131"/>
    </location>
    <ligand>
        <name>Mg(2+)</name>
        <dbReference type="ChEBI" id="CHEBI:18420"/>
    </ligand>
</feature>
<comment type="caution">
    <text evidence="5">The sequence shown here is derived from an EMBL/GenBank/DDBJ whole genome shotgun (WGS) entry which is preliminary data.</text>
</comment>
<dbReference type="HAMAP" id="MF_02217">
    <property type="entry name" value="TrmR_methyltr"/>
    <property type="match status" value="1"/>
</dbReference>
<dbReference type="CDD" id="cd02440">
    <property type="entry name" value="AdoMet_MTases"/>
    <property type="match status" value="1"/>
</dbReference>
<dbReference type="EMBL" id="JBHSOZ010000005">
    <property type="protein sequence ID" value="MFC5713492.1"/>
    <property type="molecule type" value="Genomic_DNA"/>
</dbReference>
<keyword evidence="1 4" id="KW-0489">Methyltransferase</keyword>
<evidence type="ECO:0000313" key="5">
    <source>
        <dbReference type="EMBL" id="MFC5713492.1"/>
    </source>
</evidence>
<comment type="function">
    <text evidence="4">Catalyzes the methylation of 5-hydroxyuridine (ho5U) to form 5-methoxyuridine (mo5U) at position 34 in tRNAs.</text>
</comment>
<keyword evidence="4" id="KW-0460">Magnesium</keyword>
<dbReference type="PANTHER" id="PTHR10509:SF14">
    <property type="entry name" value="CAFFEOYL-COA O-METHYLTRANSFERASE 3-RELATED"/>
    <property type="match status" value="1"/>
</dbReference>
<evidence type="ECO:0000256" key="1">
    <source>
        <dbReference type="ARBA" id="ARBA00022603"/>
    </source>
</evidence>
<evidence type="ECO:0000256" key="3">
    <source>
        <dbReference type="ARBA" id="ARBA00022691"/>
    </source>
</evidence>
<feature type="binding site" evidence="4">
    <location>
        <position position="158"/>
    </location>
    <ligand>
        <name>Mg(2+)</name>
        <dbReference type="ChEBI" id="CHEBI:18420"/>
    </ligand>
</feature>
<evidence type="ECO:0000313" key="6">
    <source>
        <dbReference type="Proteomes" id="UP001596142"/>
    </source>
</evidence>
<dbReference type="InterPro" id="IPR043675">
    <property type="entry name" value="TrmR_methyltr"/>
</dbReference>
<dbReference type="Pfam" id="PF01596">
    <property type="entry name" value="Methyltransf_3"/>
    <property type="match status" value="1"/>
</dbReference>
<proteinExistence type="inferred from homology"/>
<feature type="binding site" evidence="4">
    <location>
        <begin position="111"/>
        <end position="112"/>
    </location>
    <ligand>
        <name>S-adenosyl-L-methionine</name>
        <dbReference type="ChEBI" id="CHEBI:59789"/>
    </ligand>
</feature>
<dbReference type="RefSeq" id="WP_385941362.1">
    <property type="nucleotide sequence ID" value="NZ_JBHSOZ010000005.1"/>
</dbReference>
<dbReference type="GO" id="GO:0032259">
    <property type="term" value="P:methylation"/>
    <property type="evidence" value="ECO:0007669"/>
    <property type="project" value="UniProtKB-KW"/>
</dbReference>
<name>A0ABW0YPV4_9BACI</name>
<dbReference type="GO" id="GO:0008168">
    <property type="term" value="F:methyltransferase activity"/>
    <property type="evidence" value="ECO:0007669"/>
    <property type="project" value="UniProtKB-KW"/>
</dbReference>
<feature type="binding site" evidence="4">
    <location>
        <position position="66"/>
    </location>
    <ligand>
        <name>S-adenosyl-L-methionine</name>
        <dbReference type="ChEBI" id="CHEBI:59789"/>
    </ligand>
</feature>
<keyword evidence="2 4" id="KW-0808">Transferase</keyword>
<sequence>MNGETIEAYLLSLYPEQKDLLKEMEMTARQENVPIIDTISLEAVLQILRVHNASKVLEIGTAIGYSALRMAKGVKGLTVTTIERDEKRYNQAVEFIARSGAEDRITLVYGDALEERKKLEEMAPYDVLFIDAAKGQYKNFFTMYTPLLNNHGIIITDNVLFKGYVTDPEQSPKRMKTMVRKVKEYNEWLLNHPEYTTAILPVGDGIAVTTRKESW</sequence>
<feature type="binding site" evidence="4">
    <location>
        <position position="36"/>
    </location>
    <ligand>
        <name>S-adenosyl-L-methionine</name>
        <dbReference type="ChEBI" id="CHEBI:59789"/>
    </ligand>
</feature>
<feature type="binding site" evidence="4">
    <location>
        <position position="157"/>
    </location>
    <ligand>
        <name>Mg(2+)</name>
        <dbReference type="ChEBI" id="CHEBI:18420"/>
    </ligand>
</feature>
<accession>A0ABW0YPV4</accession>
<comment type="catalytic activity">
    <reaction evidence="4">
        <text>5-hydroxyuridine(34) in tRNA + S-adenosyl-L-methionine = 5-methoxyuridine(34) in tRNA + S-adenosyl-L-homocysteine + H(+)</text>
        <dbReference type="Rhea" id="RHEA:60524"/>
        <dbReference type="Rhea" id="RHEA-COMP:13381"/>
        <dbReference type="Rhea" id="RHEA-COMP:15591"/>
        <dbReference type="ChEBI" id="CHEBI:15378"/>
        <dbReference type="ChEBI" id="CHEBI:57856"/>
        <dbReference type="ChEBI" id="CHEBI:59789"/>
        <dbReference type="ChEBI" id="CHEBI:136877"/>
        <dbReference type="ChEBI" id="CHEBI:143860"/>
    </reaction>
</comment>
<comment type="similarity">
    <text evidence="4">Belongs to the class I-like SAM-binding methyltransferase superfamily. Cation-dependent O-methyltransferase family.</text>
</comment>
<dbReference type="Gene3D" id="3.40.50.150">
    <property type="entry name" value="Vaccinia Virus protein VP39"/>
    <property type="match status" value="1"/>
</dbReference>
<feature type="binding site" evidence="4">
    <location>
        <position position="83"/>
    </location>
    <ligand>
        <name>S-adenosyl-L-methionine</name>
        <dbReference type="ChEBI" id="CHEBI:59789"/>
    </ligand>
</feature>
<organism evidence="5 6">
    <name type="scientific">Thalassorhabdus alkalitolerans</name>
    <dbReference type="NCBI Taxonomy" id="2282697"/>
    <lineage>
        <taxon>Bacteria</taxon>
        <taxon>Bacillati</taxon>
        <taxon>Bacillota</taxon>
        <taxon>Bacilli</taxon>
        <taxon>Bacillales</taxon>
        <taxon>Bacillaceae</taxon>
        <taxon>Thalassorhabdus</taxon>
    </lineage>
</organism>